<comment type="similarity">
    <text evidence="3">Belongs to the telombin family.</text>
</comment>
<comment type="subcellular location">
    <subcellularLocation>
        <location evidence="2">Chromosome</location>
        <location evidence="2">Telomere</location>
    </subcellularLocation>
    <subcellularLocation>
        <location evidence="1">Nucleus</location>
    </subcellularLocation>
</comment>
<evidence type="ECO:0000256" key="9">
    <source>
        <dbReference type="SAM" id="Coils"/>
    </source>
</evidence>
<keyword evidence="12" id="KW-1185">Reference proteome</keyword>
<dbReference type="PANTHER" id="PTHR14513:SF0">
    <property type="entry name" value="PROTECTION OF TELOMERES PROTEIN 1"/>
    <property type="match status" value="1"/>
</dbReference>
<accession>A0A433QKP3</accession>
<evidence type="ECO:0000256" key="7">
    <source>
        <dbReference type="ARBA" id="ARBA00023125"/>
    </source>
</evidence>
<dbReference type="CDD" id="cd04497">
    <property type="entry name" value="hPOT1_OB1_like"/>
    <property type="match status" value="1"/>
</dbReference>
<evidence type="ECO:0000256" key="3">
    <source>
        <dbReference type="ARBA" id="ARBA00008442"/>
    </source>
</evidence>
<evidence type="ECO:0000313" key="11">
    <source>
        <dbReference type="EMBL" id="RUS30335.1"/>
    </source>
</evidence>
<evidence type="ECO:0000256" key="4">
    <source>
        <dbReference type="ARBA" id="ARBA00015253"/>
    </source>
</evidence>
<dbReference type="AlphaFoldDB" id="A0A433QKP3"/>
<dbReference type="Pfam" id="PF02765">
    <property type="entry name" value="POT1"/>
    <property type="match status" value="1"/>
</dbReference>
<comment type="caution">
    <text evidence="11">The sequence shown here is derived from an EMBL/GenBank/DDBJ whole genome shotgun (WGS) entry which is preliminary data.</text>
</comment>
<keyword evidence="9" id="KW-0175">Coiled coil</keyword>
<dbReference type="GO" id="GO:0000783">
    <property type="term" value="C:nuclear telomere cap complex"/>
    <property type="evidence" value="ECO:0007669"/>
    <property type="project" value="TreeGrafter"/>
</dbReference>
<feature type="coiled-coil region" evidence="9">
    <location>
        <begin position="337"/>
        <end position="367"/>
    </location>
</feature>
<keyword evidence="7" id="KW-0238">DNA-binding</keyword>
<dbReference type="SUPFAM" id="SSF50249">
    <property type="entry name" value="Nucleic acid-binding proteins"/>
    <property type="match status" value="1"/>
</dbReference>
<dbReference type="GO" id="GO:0032210">
    <property type="term" value="P:regulation of telomere maintenance via telomerase"/>
    <property type="evidence" value="ECO:0007669"/>
    <property type="project" value="TreeGrafter"/>
</dbReference>
<dbReference type="InterPro" id="IPR012340">
    <property type="entry name" value="NA-bd_OB-fold"/>
</dbReference>
<dbReference type="Gene3D" id="2.40.50.140">
    <property type="entry name" value="Nucleic acid-binding proteins"/>
    <property type="match status" value="4"/>
</dbReference>
<organism evidence="11 12">
    <name type="scientific">Jimgerdemannia flammicorona</name>
    <dbReference type="NCBI Taxonomy" id="994334"/>
    <lineage>
        <taxon>Eukaryota</taxon>
        <taxon>Fungi</taxon>
        <taxon>Fungi incertae sedis</taxon>
        <taxon>Mucoromycota</taxon>
        <taxon>Mucoromycotina</taxon>
        <taxon>Endogonomycetes</taxon>
        <taxon>Endogonales</taxon>
        <taxon>Endogonaceae</taxon>
        <taxon>Jimgerdemannia</taxon>
    </lineage>
</organism>
<dbReference type="InterPro" id="IPR032042">
    <property type="entry name" value="POT1PC"/>
</dbReference>
<dbReference type="EMBL" id="RBNJ01004006">
    <property type="protein sequence ID" value="RUS30335.1"/>
    <property type="molecule type" value="Genomic_DNA"/>
</dbReference>
<evidence type="ECO:0000256" key="1">
    <source>
        <dbReference type="ARBA" id="ARBA00004123"/>
    </source>
</evidence>
<dbReference type="InterPro" id="IPR028389">
    <property type="entry name" value="POT1"/>
</dbReference>
<keyword evidence="6" id="KW-0779">Telomere</keyword>
<name>A0A433QKP3_9FUNG</name>
<evidence type="ECO:0000256" key="2">
    <source>
        <dbReference type="ARBA" id="ARBA00004574"/>
    </source>
</evidence>
<dbReference type="InterPro" id="IPR011564">
    <property type="entry name" value="Telomer_end-bd_POT1/Cdc13"/>
</dbReference>
<evidence type="ECO:0000313" key="12">
    <source>
        <dbReference type="Proteomes" id="UP000274822"/>
    </source>
</evidence>
<gene>
    <name evidence="11" type="ORF">BC938DRAFT_479540</name>
</gene>
<dbReference type="GO" id="GO:0010521">
    <property type="term" value="F:telomerase inhibitor activity"/>
    <property type="evidence" value="ECO:0007669"/>
    <property type="project" value="TreeGrafter"/>
</dbReference>
<evidence type="ECO:0000259" key="10">
    <source>
        <dbReference type="SMART" id="SM00976"/>
    </source>
</evidence>
<sequence>MDPEEPTSQDFEKILLDLGHIPLKNLVKSKIVDLVGVVIAFKPTIKSRGTDYSKNLVIVDPSLCLPGENGLSLNLFRPQENLLPDVRNIGDIILCRKLTVRVRFVGMYTHRNHINLHWHSSLPNLLHLRQIQEYNDKMQAVSIKAISTWATFDGNPDTPLEPRRSTWSEKTVIGEPQRKIVRVLREWWRVRNKELEQQGAIGGLPLLRRPRPQLTTVEILKEDMFLDYVGEVVGCWSDYGRPLMTLLLTDYTENPRLQDIEPGRNPMGVSGRRIVRCSLWDQNATRSQHINLASLVFLRNAKSELDGAGCLRLVVHGDKVHPDKVDVMRLREDDPRLSDLLRRRNEFQDAMREKEKVEREVREEQERQARLEPTQQLVYQTVIKYQDSPTRIANVLNSNEISTYRIRARVVDIGPLKLEGFTRPYCKECDSIFDPTPNRYTACPQCSASMTEDAYVYQFGFILKDEEGTELPVIVCWDDALDFLPGLPPAKYEDCFDLHLLNVVSHRSYFLIHPCFHPSFSLYENNCTLQGLRSRLSKICHLDTILHKSPGYSARGHPIVDWAIKSYLPDENDNAHDMRFRVFKTSIV</sequence>
<dbReference type="Proteomes" id="UP000274822">
    <property type="component" value="Unassembled WGS sequence"/>
</dbReference>
<dbReference type="Pfam" id="PF16686">
    <property type="entry name" value="POT1PC"/>
    <property type="match status" value="1"/>
</dbReference>
<reference evidence="11 12" key="1">
    <citation type="journal article" date="2018" name="New Phytol.">
        <title>Phylogenomics of Endogonaceae and evolution of mycorrhizas within Mucoromycota.</title>
        <authorList>
            <person name="Chang Y."/>
            <person name="Desiro A."/>
            <person name="Na H."/>
            <person name="Sandor L."/>
            <person name="Lipzen A."/>
            <person name="Clum A."/>
            <person name="Barry K."/>
            <person name="Grigoriev I.V."/>
            <person name="Martin F.M."/>
            <person name="Stajich J.E."/>
            <person name="Smith M.E."/>
            <person name="Bonito G."/>
            <person name="Spatafora J.W."/>
        </authorList>
    </citation>
    <scope>NUCLEOTIDE SEQUENCE [LARGE SCALE GENOMIC DNA]</scope>
    <source>
        <strain evidence="11 12">AD002</strain>
    </source>
</reference>
<keyword evidence="5" id="KW-0158">Chromosome</keyword>
<proteinExistence type="inferred from homology"/>
<feature type="domain" description="Telomeric single stranded DNA binding POT1/Cdc13" evidence="10">
    <location>
        <begin position="20"/>
        <end position="189"/>
    </location>
</feature>
<dbReference type="GO" id="GO:0016233">
    <property type="term" value="P:telomere capping"/>
    <property type="evidence" value="ECO:0007669"/>
    <property type="project" value="TreeGrafter"/>
</dbReference>
<dbReference type="PANTHER" id="PTHR14513">
    <property type="entry name" value="PROTECTION OF TELOMERES 1"/>
    <property type="match status" value="1"/>
</dbReference>
<dbReference type="SMART" id="SM00976">
    <property type="entry name" value="Telo_bind"/>
    <property type="match status" value="1"/>
</dbReference>
<keyword evidence="8" id="KW-0539">Nucleus</keyword>
<evidence type="ECO:0000256" key="6">
    <source>
        <dbReference type="ARBA" id="ARBA00022895"/>
    </source>
</evidence>
<evidence type="ECO:0000256" key="8">
    <source>
        <dbReference type="ARBA" id="ARBA00023242"/>
    </source>
</evidence>
<dbReference type="GO" id="GO:0098505">
    <property type="term" value="F:G-rich strand telomeric DNA binding"/>
    <property type="evidence" value="ECO:0007669"/>
    <property type="project" value="TreeGrafter"/>
</dbReference>
<protein>
    <recommendedName>
        <fullName evidence="4">Protection of telomeres protein 1</fullName>
    </recommendedName>
</protein>
<evidence type="ECO:0000256" key="5">
    <source>
        <dbReference type="ARBA" id="ARBA00022454"/>
    </source>
</evidence>